<organism evidence="2 3">
    <name type="scientific">Dendrobium thyrsiflorum</name>
    <name type="common">Pinecone-like raceme dendrobium</name>
    <name type="synonym">Orchid</name>
    <dbReference type="NCBI Taxonomy" id="117978"/>
    <lineage>
        <taxon>Eukaryota</taxon>
        <taxon>Viridiplantae</taxon>
        <taxon>Streptophyta</taxon>
        <taxon>Embryophyta</taxon>
        <taxon>Tracheophyta</taxon>
        <taxon>Spermatophyta</taxon>
        <taxon>Magnoliopsida</taxon>
        <taxon>Liliopsida</taxon>
        <taxon>Asparagales</taxon>
        <taxon>Orchidaceae</taxon>
        <taxon>Epidendroideae</taxon>
        <taxon>Malaxideae</taxon>
        <taxon>Dendrobiinae</taxon>
        <taxon>Dendrobium</taxon>
    </lineage>
</organism>
<dbReference type="Proteomes" id="UP001552299">
    <property type="component" value="Unassembled WGS sequence"/>
</dbReference>
<sequence>MYYRRKERNERRFGNLMKSSSTIILQIKRAVFPKISEWRNSERFMALLSLALAGWALPWMASGQPGYFVGFSLFDESHLLLSPGFCDLTACWNALAAAGLLVLLLEHSWRHWIRF</sequence>
<dbReference type="AlphaFoldDB" id="A0ABD0VZJ1"/>
<evidence type="ECO:0000313" key="2">
    <source>
        <dbReference type="EMBL" id="KAL0927611.1"/>
    </source>
</evidence>
<comment type="caution">
    <text evidence="2">The sequence shown here is derived from an EMBL/GenBank/DDBJ whole genome shotgun (WGS) entry which is preliminary data.</text>
</comment>
<evidence type="ECO:0000313" key="3">
    <source>
        <dbReference type="Proteomes" id="UP001552299"/>
    </source>
</evidence>
<accession>A0ABD0VZJ1</accession>
<keyword evidence="1" id="KW-1133">Transmembrane helix</keyword>
<keyword evidence="1" id="KW-0472">Membrane</keyword>
<feature type="transmembrane region" description="Helical" evidence="1">
    <location>
        <begin position="79"/>
        <end position="105"/>
    </location>
</feature>
<evidence type="ECO:0000256" key="1">
    <source>
        <dbReference type="SAM" id="Phobius"/>
    </source>
</evidence>
<keyword evidence="1" id="KW-0812">Transmembrane</keyword>
<gene>
    <name evidence="2" type="ORF">M5K25_001801</name>
</gene>
<proteinExistence type="predicted"/>
<protein>
    <submittedName>
        <fullName evidence="2">Uncharacterized protein</fullName>
    </submittedName>
</protein>
<keyword evidence="3" id="KW-1185">Reference proteome</keyword>
<reference evidence="2 3" key="1">
    <citation type="journal article" date="2024" name="Plant Biotechnol. J.">
        <title>Dendrobium thyrsiflorum genome and its molecular insights into genes involved in important horticultural traits.</title>
        <authorList>
            <person name="Chen B."/>
            <person name="Wang J.Y."/>
            <person name="Zheng P.J."/>
            <person name="Li K.L."/>
            <person name="Liang Y.M."/>
            <person name="Chen X.F."/>
            <person name="Zhang C."/>
            <person name="Zhao X."/>
            <person name="He X."/>
            <person name="Zhang G.Q."/>
            <person name="Liu Z.J."/>
            <person name="Xu Q."/>
        </authorList>
    </citation>
    <scope>NUCLEOTIDE SEQUENCE [LARGE SCALE GENOMIC DNA]</scope>
    <source>
        <strain evidence="2">GZMU011</strain>
    </source>
</reference>
<name>A0ABD0VZJ1_DENTH</name>
<dbReference type="EMBL" id="JANQDX010000002">
    <property type="protein sequence ID" value="KAL0927611.1"/>
    <property type="molecule type" value="Genomic_DNA"/>
</dbReference>